<dbReference type="Gene3D" id="1.20.80.10">
    <property type="match status" value="1"/>
</dbReference>
<dbReference type="Gene3D" id="3.10.20.90">
    <property type="entry name" value="Phosphatidylinositol 3-kinase Catalytic Subunit, Chain A, domain 1"/>
    <property type="match status" value="1"/>
</dbReference>
<dbReference type="OrthoDB" id="6235974at2759"/>
<comment type="subcellular location">
    <subcellularLocation>
        <location evidence="1">Cell junction</location>
    </subcellularLocation>
    <subcellularLocation>
        <location evidence="2">Cytoplasm</location>
    </subcellularLocation>
</comment>
<dbReference type="SUPFAM" id="SSF50729">
    <property type="entry name" value="PH domain-like"/>
    <property type="match status" value="1"/>
</dbReference>
<dbReference type="CDD" id="cd13186">
    <property type="entry name" value="FERM_C_NBL4_NBL5"/>
    <property type="match status" value="1"/>
</dbReference>
<dbReference type="SMART" id="SM01196">
    <property type="entry name" value="FERM_C"/>
    <property type="match status" value="1"/>
</dbReference>
<dbReference type="Pfam" id="PF09379">
    <property type="entry name" value="FERM_N"/>
    <property type="match status" value="1"/>
</dbReference>
<proteinExistence type="predicted"/>
<dbReference type="InterPro" id="IPR018980">
    <property type="entry name" value="FERM_PH-like_C"/>
</dbReference>
<dbReference type="SMART" id="SM01195">
    <property type="entry name" value="FA"/>
    <property type="match status" value="1"/>
</dbReference>
<dbReference type="SUPFAM" id="SSF47031">
    <property type="entry name" value="Second domain of FERM"/>
    <property type="match status" value="1"/>
</dbReference>
<sequence>MLLDETDLSINLSKKASAGDLYEQVFYSLDLIEKDYFGLQFTDTNNVKHWLDPTKTIKKQVKIGPPYTLRLKVKFYSSEPNNLREELTRYQFFLQLKRDILESKLECPHSTAVELAALALQSELGDFDESIHTPATVSEFRFVPNQTEEMEIEILEEYKKYKGLTPAQAEVNYLNKAKWLEMYGVDMHIVLGKDGCEYHLGLTPTGILVFEGPQKIGLFFWPKISKLDFKKKKLTLVVVEDDDQGREQEHTFVFRLHNEKACKHLWKCAVEHHTFFRLRAPVKGPSARQNFFRMGSRFQYSGKTEYQTTQQNRARRTVQFERRPSQRFARRQSHVLREREKQSTVVAKPETPQPEPSTSAEATASAVETGLDTLSRKSSAKSQKSTLMEPDKTIEVSESSSKKLVNDETLEEATISKEDAISNKFLFKADKAEDKKNNLTQLVINKPPCNCSPVAEFNPLNDLLMSLVKEKLNNDDSKNEVKKDQLDTVDNELPNNQTKCYLLSNKNLPPGQLKCNNILKARENEVKIINESSNINLSIPSTPSPKIINETNSNNSQYVSIVVVEPPRSQTKLASPKPVERKEEIIPKPQPISSLSPWLVSSEPSSPSGIGEKEITIIHRKSVITTQL</sequence>
<dbReference type="PROSITE" id="PS00661">
    <property type="entry name" value="FERM_2"/>
    <property type="match status" value="1"/>
</dbReference>
<dbReference type="GO" id="GO:0031032">
    <property type="term" value="P:actomyosin structure organization"/>
    <property type="evidence" value="ECO:0007669"/>
    <property type="project" value="TreeGrafter"/>
</dbReference>
<evidence type="ECO:0000256" key="3">
    <source>
        <dbReference type="ARBA" id="ARBA00022025"/>
    </source>
</evidence>
<dbReference type="InterPro" id="IPR014847">
    <property type="entry name" value="FA"/>
</dbReference>
<dbReference type="SUPFAM" id="SSF54236">
    <property type="entry name" value="Ubiquitin-like"/>
    <property type="match status" value="1"/>
</dbReference>
<name>A0A8J9V9L3_9NEOP</name>
<dbReference type="Pfam" id="PF00373">
    <property type="entry name" value="FERM_M"/>
    <property type="match status" value="1"/>
</dbReference>
<dbReference type="CDD" id="cd14473">
    <property type="entry name" value="FERM_B-lobe"/>
    <property type="match status" value="1"/>
</dbReference>
<dbReference type="CDD" id="cd17108">
    <property type="entry name" value="FERM_F1_EPB41L5_like"/>
    <property type="match status" value="1"/>
</dbReference>
<dbReference type="Pfam" id="PF08736">
    <property type="entry name" value="FA"/>
    <property type="match status" value="1"/>
</dbReference>
<dbReference type="FunFam" id="1.20.80.10:FF:000003">
    <property type="entry name" value="Tyrosine-protein phosphatase non-receptor type 4"/>
    <property type="match status" value="1"/>
</dbReference>
<dbReference type="GO" id="GO:0005737">
    <property type="term" value="C:cytoplasm"/>
    <property type="evidence" value="ECO:0007669"/>
    <property type="project" value="UniProtKB-SubCell"/>
</dbReference>
<dbReference type="PROSITE" id="PS00660">
    <property type="entry name" value="FERM_1"/>
    <property type="match status" value="1"/>
</dbReference>
<feature type="domain" description="Band 4.1" evidence="7">
    <location>
        <begin position="2"/>
        <end position="188"/>
    </location>
</feature>
<dbReference type="EMBL" id="OV170227">
    <property type="protein sequence ID" value="CAH0727772.1"/>
    <property type="molecule type" value="Genomic_DNA"/>
</dbReference>
<dbReference type="InterPro" id="IPR035963">
    <property type="entry name" value="FERM_2"/>
</dbReference>
<dbReference type="InterPro" id="IPR019747">
    <property type="entry name" value="FERM_CS"/>
</dbReference>
<dbReference type="InterPro" id="IPR019748">
    <property type="entry name" value="FERM_central"/>
</dbReference>
<dbReference type="Pfam" id="PF09380">
    <property type="entry name" value="FERM_C"/>
    <property type="match status" value="1"/>
</dbReference>
<accession>A0A8J9V9L3</accession>
<feature type="compositionally biased region" description="Polar residues" evidence="6">
    <location>
        <begin position="303"/>
        <end position="312"/>
    </location>
</feature>
<evidence type="ECO:0000259" key="7">
    <source>
        <dbReference type="SMART" id="SM00295"/>
    </source>
</evidence>
<feature type="compositionally biased region" description="Polar residues" evidence="6">
    <location>
        <begin position="376"/>
        <end position="386"/>
    </location>
</feature>
<dbReference type="InterPro" id="IPR029071">
    <property type="entry name" value="Ubiquitin-like_domsf"/>
</dbReference>
<dbReference type="GO" id="GO:0005886">
    <property type="term" value="C:plasma membrane"/>
    <property type="evidence" value="ECO:0007669"/>
    <property type="project" value="UniProtKB-ARBA"/>
</dbReference>
<evidence type="ECO:0000313" key="11">
    <source>
        <dbReference type="Proteomes" id="UP000838878"/>
    </source>
</evidence>
<evidence type="ECO:0000259" key="9">
    <source>
        <dbReference type="SMART" id="SM01196"/>
    </source>
</evidence>
<keyword evidence="4" id="KW-0963">Cytoplasm</keyword>
<dbReference type="Gene3D" id="2.30.29.30">
    <property type="entry name" value="Pleckstrin-homology domain (PH domain)/Phosphotyrosine-binding domain (PTB)"/>
    <property type="match status" value="1"/>
</dbReference>
<dbReference type="Proteomes" id="UP000838878">
    <property type="component" value="Chromosome 7"/>
</dbReference>
<dbReference type="PANTHER" id="PTHR23280:SF25">
    <property type="entry name" value="MOESIN_EZRIN_RADIXIN HOMOLOG 1"/>
    <property type="match status" value="1"/>
</dbReference>
<gene>
    <name evidence="10" type="ORF">BINO364_LOCUS13071</name>
</gene>
<dbReference type="InterPro" id="IPR018979">
    <property type="entry name" value="FERM_N"/>
</dbReference>
<dbReference type="FunFam" id="3.10.20.90:FF:000024">
    <property type="entry name" value="Erythrocyte membrane protein band 4.1-like 5"/>
    <property type="match status" value="1"/>
</dbReference>
<dbReference type="PRINTS" id="PR00661">
    <property type="entry name" value="ERMFAMILY"/>
</dbReference>
<evidence type="ECO:0000313" key="10">
    <source>
        <dbReference type="EMBL" id="CAH0727772.1"/>
    </source>
</evidence>
<evidence type="ECO:0000256" key="5">
    <source>
        <dbReference type="ARBA" id="ARBA00022949"/>
    </source>
</evidence>
<reference evidence="10" key="1">
    <citation type="submission" date="2021-12" db="EMBL/GenBank/DDBJ databases">
        <authorList>
            <person name="Martin H S."/>
        </authorList>
    </citation>
    <scope>NUCLEOTIDE SEQUENCE</scope>
</reference>
<dbReference type="InterPro" id="IPR014352">
    <property type="entry name" value="FERM/acyl-CoA-bd_prot_sf"/>
</dbReference>
<dbReference type="InterPro" id="IPR019749">
    <property type="entry name" value="Band_41_domain"/>
</dbReference>
<evidence type="ECO:0000256" key="1">
    <source>
        <dbReference type="ARBA" id="ARBA00004282"/>
    </source>
</evidence>
<dbReference type="AlphaFoldDB" id="A0A8J9V9L3"/>
<feature type="domain" description="FERM C-terminal PH-like" evidence="9">
    <location>
        <begin position="192"/>
        <end position="284"/>
    </location>
</feature>
<dbReference type="GO" id="GO:0008092">
    <property type="term" value="F:cytoskeletal protein binding"/>
    <property type="evidence" value="ECO:0007669"/>
    <property type="project" value="InterPro"/>
</dbReference>
<keyword evidence="5" id="KW-0965">Cell junction</keyword>
<dbReference type="InterPro" id="IPR000798">
    <property type="entry name" value="Ez/rad/moesin-like"/>
</dbReference>
<feature type="non-terminal residue" evidence="10">
    <location>
        <position position="628"/>
    </location>
</feature>
<dbReference type="PANTHER" id="PTHR23280">
    <property type="entry name" value="4.1 G PROTEIN"/>
    <property type="match status" value="1"/>
</dbReference>
<dbReference type="GO" id="GO:0070161">
    <property type="term" value="C:anchoring junction"/>
    <property type="evidence" value="ECO:0007669"/>
    <property type="project" value="UniProtKB-SubCell"/>
</dbReference>
<keyword evidence="11" id="KW-1185">Reference proteome</keyword>
<feature type="compositionally biased region" description="Basic and acidic residues" evidence="6">
    <location>
        <begin position="389"/>
        <end position="400"/>
    </location>
</feature>
<dbReference type="PRINTS" id="PR00935">
    <property type="entry name" value="BAND41"/>
</dbReference>
<dbReference type="SMART" id="SM00295">
    <property type="entry name" value="B41"/>
    <property type="match status" value="1"/>
</dbReference>
<dbReference type="GO" id="GO:0048513">
    <property type="term" value="P:animal organ development"/>
    <property type="evidence" value="ECO:0007669"/>
    <property type="project" value="UniProtKB-ARBA"/>
</dbReference>
<feature type="compositionally biased region" description="Low complexity" evidence="6">
    <location>
        <begin position="356"/>
        <end position="369"/>
    </location>
</feature>
<dbReference type="FunFam" id="2.30.29.30:FF:000002">
    <property type="entry name" value="Band 4.1-like protein 5 isoform 1"/>
    <property type="match status" value="1"/>
</dbReference>
<evidence type="ECO:0000256" key="6">
    <source>
        <dbReference type="SAM" id="MobiDB-lite"/>
    </source>
</evidence>
<protein>
    <recommendedName>
        <fullName evidence="3">Moesin/ezrin/radixin homolog 1</fullName>
    </recommendedName>
</protein>
<evidence type="ECO:0000259" key="8">
    <source>
        <dbReference type="SMART" id="SM01195"/>
    </source>
</evidence>
<organism evidence="10 11">
    <name type="scientific">Brenthis ino</name>
    <name type="common">lesser marbled fritillary</name>
    <dbReference type="NCBI Taxonomy" id="405034"/>
    <lineage>
        <taxon>Eukaryota</taxon>
        <taxon>Metazoa</taxon>
        <taxon>Ecdysozoa</taxon>
        <taxon>Arthropoda</taxon>
        <taxon>Hexapoda</taxon>
        <taxon>Insecta</taxon>
        <taxon>Pterygota</taxon>
        <taxon>Neoptera</taxon>
        <taxon>Endopterygota</taxon>
        <taxon>Lepidoptera</taxon>
        <taxon>Glossata</taxon>
        <taxon>Ditrysia</taxon>
        <taxon>Papilionoidea</taxon>
        <taxon>Nymphalidae</taxon>
        <taxon>Heliconiinae</taxon>
        <taxon>Argynnini</taxon>
        <taxon>Brenthis</taxon>
    </lineage>
</organism>
<feature type="region of interest" description="Disordered" evidence="6">
    <location>
        <begin position="303"/>
        <end position="400"/>
    </location>
</feature>
<dbReference type="GO" id="GO:0005856">
    <property type="term" value="C:cytoskeleton"/>
    <property type="evidence" value="ECO:0007669"/>
    <property type="project" value="TreeGrafter"/>
</dbReference>
<feature type="domain" description="FERM adjacent" evidence="8">
    <location>
        <begin position="289"/>
        <end position="333"/>
    </location>
</feature>
<dbReference type="GO" id="GO:0048699">
    <property type="term" value="P:generation of neurons"/>
    <property type="evidence" value="ECO:0007669"/>
    <property type="project" value="UniProtKB-ARBA"/>
</dbReference>
<dbReference type="InterPro" id="IPR011993">
    <property type="entry name" value="PH-like_dom_sf"/>
</dbReference>
<evidence type="ECO:0000256" key="2">
    <source>
        <dbReference type="ARBA" id="ARBA00004496"/>
    </source>
</evidence>
<evidence type="ECO:0000256" key="4">
    <source>
        <dbReference type="ARBA" id="ARBA00022490"/>
    </source>
</evidence>